<evidence type="ECO:0000256" key="8">
    <source>
        <dbReference type="ARBA" id="ARBA00022989"/>
    </source>
</evidence>
<name>A0A371DSI9_9APHY</name>
<accession>A0A371DSI9</accession>
<comment type="subunit">
    <text evidence="10">Component of the oligosaccharyltransferase (OST) complex.</text>
</comment>
<protein>
    <recommendedName>
        <fullName evidence="10">Dolichyl-diphosphooligosaccharide--protein glycosyltransferase subunit 1</fullName>
    </recommendedName>
</protein>
<dbReference type="PANTHER" id="PTHR21049">
    <property type="entry name" value="RIBOPHORIN I"/>
    <property type="match status" value="1"/>
</dbReference>
<evidence type="ECO:0000256" key="1">
    <source>
        <dbReference type="ARBA" id="ARBA00002791"/>
    </source>
</evidence>
<dbReference type="Proteomes" id="UP000256964">
    <property type="component" value="Unassembled WGS sequence"/>
</dbReference>
<keyword evidence="6 10" id="KW-0732">Signal</keyword>
<dbReference type="STRING" id="139420.A0A371DSI9"/>
<keyword evidence="7 10" id="KW-0256">Endoplasmic reticulum</keyword>
<feature type="transmembrane region" description="Helical" evidence="10">
    <location>
        <begin position="460"/>
        <end position="477"/>
    </location>
</feature>
<feature type="chain" id="PRO_5016477737" description="Dolichyl-diphosphooligosaccharide--protein glycosyltransferase subunit 1" evidence="10">
    <location>
        <begin position="25"/>
        <end position="487"/>
    </location>
</feature>
<evidence type="ECO:0000256" key="6">
    <source>
        <dbReference type="ARBA" id="ARBA00022729"/>
    </source>
</evidence>
<evidence type="ECO:0000256" key="2">
    <source>
        <dbReference type="ARBA" id="ARBA00004115"/>
    </source>
</evidence>
<proteinExistence type="inferred from homology"/>
<dbReference type="PANTHER" id="PTHR21049:SF0">
    <property type="entry name" value="DOLICHYL-DIPHOSPHOOLIGOSACCHARIDE--PROTEIN GLYCOSYLTRANSFERASE SUBUNIT 1"/>
    <property type="match status" value="1"/>
</dbReference>
<evidence type="ECO:0000256" key="4">
    <source>
        <dbReference type="ARBA" id="ARBA00008905"/>
    </source>
</evidence>
<keyword evidence="9 10" id="KW-0472">Membrane</keyword>
<sequence>MPRHWRAPFSFILSVFILPLCTSAANSFENTAIVRTVELGGALVHVTTTYAVKALEDGSSVYTIALAEREQAHTSWLEAKLKGESERLPLEDFGYHQDSGVFLYTIELPKALNVNQTANLVIETVQTHATYAWPEEAGQKEGQSLKYETELLVLSPYKTAVQRTKVRSPSPQVHSYTVPEEVEFTTDAVATKSGATITYGPFYDIPPSATSDFVDKKQKHVTVHYSFDYPVLEISKLQRAAEISHWGANLNIDDKYWLHNAGPRLKGHFSRLDYQTQNYFGRPGPHTIPSLQLHLPAGIHDVYYYDLVGNVSTSRLRTTPSLPKGAEPNQYSVLELRPRYPIAGGWNYSFTLGWDSPLEDYAGYDKTTGKYVVSVPIMTVIPGAVVDEAEVTIILPEGATDVDYVVPYPALSETVSTHITYLDTVGRPKITLKYAQLTDKHGGNIYVTYKVPFSAHLKKPLAVATAFAGVFALALAWKRVDIRISRK</sequence>
<comment type="subcellular location">
    <subcellularLocation>
        <location evidence="2 10">Endoplasmic reticulum membrane</location>
        <topology evidence="2 10">Single-pass type I membrane protein</topology>
    </subcellularLocation>
</comment>
<evidence type="ECO:0000313" key="11">
    <source>
        <dbReference type="EMBL" id="RDX55485.1"/>
    </source>
</evidence>
<dbReference type="OrthoDB" id="310030at2759"/>
<evidence type="ECO:0000256" key="9">
    <source>
        <dbReference type="ARBA" id="ARBA00023136"/>
    </source>
</evidence>
<dbReference type="UniPathway" id="UPA00378"/>
<dbReference type="AlphaFoldDB" id="A0A371DSI9"/>
<evidence type="ECO:0000256" key="10">
    <source>
        <dbReference type="RuleBase" id="RU361143"/>
    </source>
</evidence>
<feature type="signal peptide" evidence="10">
    <location>
        <begin position="1"/>
        <end position="24"/>
    </location>
</feature>
<reference evidence="11 12" key="1">
    <citation type="journal article" date="2018" name="Biotechnol. Biofuels">
        <title>Integrative visual omics of the white-rot fungus Polyporus brumalis exposes the biotechnological potential of its oxidative enzymes for delignifying raw plant biomass.</title>
        <authorList>
            <person name="Miyauchi S."/>
            <person name="Rancon A."/>
            <person name="Drula E."/>
            <person name="Hage H."/>
            <person name="Chaduli D."/>
            <person name="Favel A."/>
            <person name="Grisel S."/>
            <person name="Henrissat B."/>
            <person name="Herpoel-Gimbert I."/>
            <person name="Ruiz-Duenas F.J."/>
            <person name="Chevret D."/>
            <person name="Hainaut M."/>
            <person name="Lin J."/>
            <person name="Wang M."/>
            <person name="Pangilinan J."/>
            <person name="Lipzen A."/>
            <person name="Lesage-Meessen L."/>
            <person name="Navarro D."/>
            <person name="Riley R."/>
            <person name="Grigoriev I.V."/>
            <person name="Zhou S."/>
            <person name="Raouche S."/>
            <person name="Rosso M.N."/>
        </authorList>
    </citation>
    <scope>NUCLEOTIDE SEQUENCE [LARGE SCALE GENOMIC DNA]</scope>
    <source>
        <strain evidence="11 12">BRFM 1820</strain>
    </source>
</reference>
<evidence type="ECO:0000256" key="7">
    <source>
        <dbReference type="ARBA" id="ARBA00022824"/>
    </source>
</evidence>
<keyword evidence="12" id="KW-1185">Reference proteome</keyword>
<keyword evidence="5 10" id="KW-0812">Transmembrane</keyword>
<evidence type="ECO:0000256" key="3">
    <source>
        <dbReference type="ARBA" id="ARBA00004922"/>
    </source>
</evidence>
<gene>
    <name evidence="11" type="ORF">OH76DRAFT_1371673</name>
</gene>
<dbReference type="Pfam" id="PF04597">
    <property type="entry name" value="Ribophorin_I"/>
    <property type="match status" value="1"/>
</dbReference>
<organism evidence="11 12">
    <name type="scientific">Lentinus brumalis</name>
    <dbReference type="NCBI Taxonomy" id="2498619"/>
    <lineage>
        <taxon>Eukaryota</taxon>
        <taxon>Fungi</taxon>
        <taxon>Dikarya</taxon>
        <taxon>Basidiomycota</taxon>
        <taxon>Agaricomycotina</taxon>
        <taxon>Agaricomycetes</taxon>
        <taxon>Polyporales</taxon>
        <taxon>Polyporaceae</taxon>
        <taxon>Lentinus</taxon>
    </lineage>
</organism>
<dbReference type="InterPro" id="IPR007676">
    <property type="entry name" value="Ribophorin_I"/>
</dbReference>
<comment type="function">
    <text evidence="1 10">Subunit of the oligosaccharyl transferase (OST) complex that catalyzes the initial transfer of a defined glycan (Glc(3)Man(9)GlcNAc(2) in eukaryotes) from the lipid carrier dolichol-pyrophosphate to an asparagine residue within an Asn-X-Ser/Thr consensus motif in nascent polypeptide chains, the first step in protein N-glycosylation. N-glycosylation occurs cotranslationally and the complex associates with the Sec61 complex at the channel-forming translocon complex that mediates protein translocation across the endoplasmic reticulum (ER). All subunits are required for a maximal enzyme activity.</text>
</comment>
<dbReference type="GO" id="GO:0018279">
    <property type="term" value="P:protein N-linked glycosylation via asparagine"/>
    <property type="evidence" value="ECO:0007669"/>
    <property type="project" value="TreeGrafter"/>
</dbReference>
<evidence type="ECO:0000313" key="12">
    <source>
        <dbReference type="Proteomes" id="UP000256964"/>
    </source>
</evidence>
<evidence type="ECO:0000256" key="5">
    <source>
        <dbReference type="ARBA" id="ARBA00022692"/>
    </source>
</evidence>
<dbReference type="GO" id="GO:0016740">
    <property type="term" value="F:transferase activity"/>
    <property type="evidence" value="ECO:0007669"/>
    <property type="project" value="UniProtKB-KW"/>
</dbReference>
<keyword evidence="11" id="KW-0808">Transferase</keyword>
<comment type="pathway">
    <text evidence="3 10">Protein modification; protein glycosylation.</text>
</comment>
<comment type="similarity">
    <text evidence="4 10">Belongs to the OST1 family.</text>
</comment>
<keyword evidence="8 10" id="KW-1133">Transmembrane helix</keyword>
<dbReference type="GO" id="GO:0008250">
    <property type="term" value="C:oligosaccharyltransferase complex"/>
    <property type="evidence" value="ECO:0007669"/>
    <property type="project" value="UniProtKB-UniRule"/>
</dbReference>
<dbReference type="EMBL" id="KZ857382">
    <property type="protein sequence ID" value="RDX55485.1"/>
    <property type="molecule type" value="Genomic_DNA"/>
</dbReference>